<proteinExistence type="predicted"/>
<dbReference type="EMBL" id="CP014579">
    <property type="protein sequence ID" value="ANB75243.1"/>
    <property type="molecule type" value="Genomic_DNA"/>
</dbReference>
<name>A0A167WAA2_9BURK</name>
<protein>
    <submittedName>
        <fullName evidence="2">Uncharacterized protein</fullName>
    </submittedName>
</protein>
<accession>A0A167WAA2</accession>
<organism evidence="2 3">
    <name type="scientific">Paraburkholderia phytofirmans OLGA172</name>
    <dbReference type="NCBI Taxonomy" id="1417228"/>
    <lineage>
        <taxon>Bacteria</taxon>
        <taxon>Pseudomonadati</taxon>
        <taxon>Pseudomonadota</taxon>
        <taxon>Betaproteobacteria</taxon>
        <taxon>Burkholderiales</taxon>
        <taxon>Burkholderiaceae</taxon>
        <taxon>Paraburkholderia</taxon>
    </lineage>
</organism>
<gene>
    <name evidence="2" type="ORF">AYM40_22850</name>
</gene>
<keyword evidence="3" id="KW-1185">Reference proteome</keyword>
<dbReference type="STRING" id="1804984.AYM40_22850"/>
<sequence>MEVAHTRVSNDAFAACGSRNAPSAATYANAPQPMRPTRDVVGPHVAHDKINALVHAHPDRLIMLAYAVDMFAAMHRQITRLAPDDSVNRLRLRLSLS</sequence>
<feature type="region of interest" description="Disordered" evidence="1">
    <location>
        <begin position="21"/>
        <end position="41"/>
    </location>
</feature>
<reference evidence="2 3" key="1">
    <citation type="journal article" date="2016" name="Gene">
        <title>PacBio SMRT assembly of a complex multi-replicon genome reveals chlorocatechol degradative operon in a region of genome plasticity.</title>
        <authorList>
            <person name="Ricker N."/>
            <person name="Shen S.Y."/>
            <person name="Goordial J."/>
            <person name="Jin S."/>
            <person name="Fulthorpe R.R."/>
        </authorList>
    </citation>
    <scope>NUCLEOTIDE SEQUENCE [LARGE SCALE GENOMIC DNA]</scope>
    <source>
        <strain evidence="2 3">OLGA172</strain>
    </source>
</reference>
<evidence type="ECO:0000313" key="2">
    <source>
        <dbReference type="EMBL" id="ANB75243.1"/>
    </source>
</evidence>
<dbReference type="KEGG" id="buz:AYM40_22850"/>
<dbReference type="Proteomes" id="UP000076852">
    <property type="component" value="Chromosome 2"/>
</dbReference>
<evidence type="ECO:0000256" key="1">
    <source>
        <dbReference type="SAM" id="MobiDB-lite"/>
    </source>
</evidence>
<evidence type="ECO:0000313" key="3">
    <source>
        <dbReference type="Proteomes" id="UP000076852"/>
    </source>
</evidence>
<dbReference type="AlphaFoldDB" id="A0A167WAA2"/>